<dbReference type="Pfam" id="PF14256">
    <property type="entry name" value="YwiC"/>
    <property type="match status" value="1"/>
</dbReference>
<organism evidence="3 4">
    <name type="scientific">Bifidobacterium jacchi</name>
    <dbReference type="NCBI Taxonomy" id="2490545"/>
    <lineage>
        <taxon>Bacteria</taxon>
        <taxon>Bacillati</taxon>
        <taxon>Actinomycetota</taxon>
        <taxon>Actinomycetes</taxon>
        <taxon>Bifidobacteriales</taxon>
        <taxon>Bifidobacteriaceae</taxon>
        <taxon>Bifidobacterium</taxon>
    </lineage>
</organism>
<reference evidence="3 4" key="1">
    <citation type="journal article" date="2019" name="Int. J. Syst. Evol. Microbiol.">
        <title>Bifidobacterium jacchi sp. nov., isolated from the faeces of a baby common marmoset (Callithrix jacchus).</title>
        <authorList>
            <person name="Modesto M."/>
            <person name="Watanabe K."/>
            <person name="Arita M."/>
            <person name="Satti M."/>
            <person name="Oki K."/>
            <person name="Sciavilla P."/>
            <person name="Patavino C."/>
            <person name="Camma C."/>
            <person name="Michelini S."/>
            <person name="Sgorbati B."/>
            <person name="Mattarelli P."/>
        </authorList>
    </citation>
    <scope>NUCLEOTIDE SEQUENCE [LARGE SCALE GENOMIC DNA]</scope>
    <source>
        <strain evidence="3 4">MRM 9.3</strain>
    </source>
</reference>
<feature type="transmembrane region" description="Helical" evidence="2">
    <location>
        <begin position="210"/>
        <end position="230"/>
    </location>
</feature>
<feature type="transmembrane region" description="Helical" evidence="2">
    <location>
        <begin position="279"/>
        <end position="300"/>
    </location>
</feature>
<dbReference type="AlphaFoldDB" id="A0A5N5RL16"/>
<dbReference type="Proteomes" id="UP000326336">
    <property type="component" value="Unassembled WGS sequence"/>
</dbReference>
<feature type="transmembrane region" description="Helical" evidence="2">
    <location>
        <begin position="153"/>
        <end position="170"/>
    </location>
</feature>
<feature type="region of interest" description="Disordered" evidence="1">
    <location>
        <begin position="1"/>
        <end position="47"/>
    </location>
</feature>
<proteinExistence type="predicted"/>
<accession>A0A5N5RL16</accession>
<feature type="transmembrane region" description="Helical" evidence="2">
    <location>
        <begin position="242"/>
        <end position="259"/>
    </location>
</feature>
<feature type="compositionally biased region" description="Basic and acidic residues" evidence="1">
    <location>
        <begin position="8"/>
        <end position="19"/>
    </location>
</feature>
<keyword evidence="2" id="KW-0812">Transmembrane</keyword>
<comment type="caution">
    <text evidence="3">The sequence shown here is derived from an EMBL/GenBank/DDBJ whole genome shotgun (WGS) entry which is preliminary data.</text>
</comment>
<evidence type="ECO:0000313" key="4">
    <source>
        <dbReference type="Proteomes" id="UP000326336"/>
    </source>
</evidence>
<keyword evidence="2" id="KW-0472">Membrane</keyword>
<dbReference type="InterPro" id="IPR025576">
    <property type="entry name" value="YwiC"/>
</dbReference>
<feature type="transmembrane region" description="Helical" evidence="2">
    <location>
        <begin position="177"/>
        <end position="198"/>
    </location>
</feature>
<evidence type="ECO:0000256" key="2">
    <source>
        <dbReference type="SAM" id="Phobius"/>
    </source>
</evidence>
<keyword evidence="2" id="KW-1133">Transmembrane helix</keyword>
<dbReference type="OrthoDB" id="2380563at2"/>
<feature type="transmembrane region" description="Helical" evidence="2">
    <location>
        <begin position="94"/>
        <end position="118"/>
    </location>
</feature>
<feature type="compositionally biased region" description="Polar residues" evidence="1">
    <location>
        <begin position="20"/>
        <end position="43"/>
    </location>
</feature>
<dbReference type="EMBL" id="RQSP01000005">
    <property type="protein sequence ID" value="KAB5608012.1"/>
    <property type="molecule type" value="Genomic_DNA"/>
</dbReference>
<evidence type="ECO:0008006" key="5">
    <source>
        <dbReference type="Google" id="ProtNLM"/>
    </source>
</evidence>
<protein>
    <recommendedName>
        <fullName evidence="5">YwiC-like family protein</fullName>
    </recommendedName>
</protein>
<feature type="transmembrane region" description="Helical" evidence="2">
    <location>
        <begin position="312"/>
        <end position="330"/>
    </location>
</feature>
<feature type="transmembrane region" description="Helical" evidence="2">
    <location>
        <begin position="130"/>
        <end position="147"/>
    </location>
</feature>
<name>A0A5N5RL16_9BIFI</name>
<evidence type="ECO:0000313" key="3">
    <source>
        <dbReference type="EMBL" id="KAB5608012.1"/>
    </source>
</evidence>
<evidence type="ECO:0000256" key="1">
    <source>
        <dbReference type="SAM" id="MobiDB-lite"/>
    </source>
</evidence>
<sequence length="331" mass="35883">MTEQLDDQPTHTEPHHEQSADAQRSKQYVQSVHSSAQPHTQPSRLPRSGKVARIGAHGWIPDQPGAWAMALMPALTGFLVPLIGGWPAVNPGSIITTIWLIVCWTLCYCVEFTGARWLKSRCAARYRPPVVGYAVVLLLAGVPFVVLHPGILAWAPAYVVLAAIAAYAAWRRRERTLWANAAAVVASCLMVDLTLFYTTDAPTGIPTISLHGMVLFQCYAAVQFGSVLFVKTMIRERGRREYLAASWVWHFGLLALWGYGGTRALAAAGLQTQRGGLQAALLIALAALLLARAVALPLIARRRPVPPMITGMVESVASLVTFFCLIAVGAL</sequence>
<feature type="transmembrane region" description="Helical" evidence="2">
    <location>
        <begin position="66"/>
        <end position="88"/>
    </location>
</feature>
<gene>
    <name evidence="3" type="ORF">EHS19_02505</name>
</gene>
<keyword evidence="4" id="KW-1185">Reference proteome</keyword>
<dbReference type="RefSeq" id="WP_151916233.1">
    <property type="nucleotide sequence ID" value="NZ_RQSP01000005.1"/>
</dbReference>